<dbReference type="Gene3D" id="1.20.1250.20">
    <property type="entry name" value="MFS general substrate transporter like domains"/>
    <property type="match status" value="1"/>
</dbReference>
<dbReference type="GO" id="GO:0022857">
    <property type="term" value="F:transmembrane transporter activity"/>
    <property type="evidence" value="ECO:0007669"/>
    <property type="project" value="InterPro"/>
</dbReference>
<evidence type="ECO:0000259" key="8">
    <source>
        <dbReference type="PROSITE" id="PS50850"/>
    </source>
</evidence>
<dbReference type="GO" id="GO:0005886">
    <property type="term" value="C:plasma membrane"/>
    <property type="evidence" value="ECO:0007669"/>
    <property type="project" value="TreeGrafter"/>
</dbReference>
<dbReference type="EMBL" id="JAUTXT010000003">
    <property type="protein sequence ID" value="KAK3678751.1"/>
    <property type="molecule type" value="Genomic_DNA"/>
</dbReference>
<feature type="region of interest" description="Disordered" evidence="6">
    <location>
        <begin position="1"/>
        <end position="63"/>
    </location>
</feature>
<protein>
    <recommendedName>
        <fullName evidence="8">Major facilitator superfamily (MFS) profile domain-containing protein</fullName>
    </recommendedName>
</protein>
<keyword evidence="10" id="KW-1185">Reference proteome</keyword>
<feature type="domain" description="Major facilitator superfamily (MFS) profile" evidence="8">
    <location>
        <begin position="89"/>
        <end position="519"/>
    </location>
</feature>
<dbReference type="SUPFAM" id="SSF103473">
    <property type="entry name" value="MFS general substrate transporter"/>
    <property type="match status" value="1"/>
</dbReference>
<dbReference type="PANTHER" id="PTHR23502:SF74">
    <property type="entry name" value="MAJOR FACILITATOR SUPERFAMILY (MFS) PROFILE DOMAIN-CONTAINING PROTEIN"/>
    <property type="match status" value="1"/>
</dbReference>
<dbReference type="PROSITE" id="PS50850">
    <property type="entry name" value="MFS"/>
    <property type="match status" value="1"/>
</dbReference>
<accession>A0AAE1C5B7</accession>
<dbReference type="InterPro" id="IPR020846">
    <property type="entry name" value="MFS_dom"/>
</dbReference>
<organism evidence="9 10">
    <name type="scientific">Recurvomyces mirabilis</name>
    <dbReference type="NCBI Taxonomy" id="574656"/>
    <lineage>
        <taxon>Eukaryota</taxon>
        <taxon>Fungi</taxon>
        <taxon>Dikarya</taxon>
        <taxon>Ascomycota</taxon>
        <taxon>Pezizomycotina</taxon>
        <taxon>Dothideomycetes</taxon>
        <taxon>Dothideomycetidae</taxon>
        <taxon>Mycosphaerellales</taxon>
        <taxon>Teratosphaeriaceae</taxon>
        <taxon>Recurvomyces</taxon>
    </lineage>
</organism>
<comment type="similarity">
    <text evidence="2">Belongs to the major facilitator superfamily.</text>
</comment>
<proteinExistence type="inferred from homology"/>
<dbReference type="Pfam" id="PF07690">
    <property type="entry name" value="MFS_1"/>
    <property type="match status" value="1"/>
</dbReference>
<feature type="transmembrane region" description="Helical" evidence="7">
    <location>
        <begin position="492"/>
        <end position="515"/>
    </location>
</feature>
<evidence type="ECO:0000313" key="9">
    <source>
        <dbReference type="EMBL" id="KAK3678751.1"/>
    </source>
</evidence>
<keyword evidence="4 7" id="KW-1133">Transmembrane helix</keyword>
<feature type="transmembrane region" description="Helical" evidence="7">
    <location>
        <begin position="126"/>
        <end position="144"/>
    </location>
</feature>
<evidence type="ECO:0000256" key="2">
    <source>
        <dbReference type="ARBA" id="ARBA00008335"/>
    </source>
</evidence>
<dbReference type="InterPro" id="IPR036259">
    <property type="entry name" value="MFS_trans_sf"/>
</dbReference>
<feature type="transmembrane region" description="Helical" evidence="7">
    <location>
        <begin position="87"/>
        <end position="106"/>
    </location>
</feature>
<reference evidence="9" key="1">
    <citation type="submission" date="2023-07" db="EMBL/GenBank/DDBJ databases">
        <title>Black Yeasts Isolated from many extreme environments.</title>
        <authorList>
            <person name="Coleine C."/>
            <person name="Stajich J.E."/>
            <person name="Selbmann L."/>
        </authorList>
    </citation>
    <scope>NUCLEOTIDE SEQUENCE</scope>
    <source>
        <strain evidence="9">CCFEE 5485</strain>
    </source>
</reference>
<feature type="transmembrane region" description="Helical" evidence="7">
    <location>
        <begin position="399"/>
        <end position="421"/>
    </location>
</feature>
<evidence type="ECO:0000256" key="7">
    <source>
        <dbReference type="SAM" id="Phobius"/>
    </source>
</evidence>
<name>A0AAE1C5B7_9PEZI</name>
<evidence type="ECO:0000256" key="6">
    <source>
        <dbReference type="SAM" id="MobiDB-lite"/>
    </source>
</evidence>
<feature type="transmembrane region" description="Helical" evidence="7">
    <location>
        <begin position="246"/>
        <end position="272"/>
    </location>
</feature>
<evidence type="ECO:0000256" key="5">
    <source>
        <dbReference type="ARBA" id="ARBA00023136"/>
    </source>
</evidence>
<feature type="transmembrane region" description="Helical" evidence="7">
    <location>
        <begin position="318"/>
        <end position="338"/>
    </location>
</feature>
<dbReference type="AlphaFoldDB" id="A0AAE1C5B7"/>
<keyword evidence="5 7" id="KW-0472">Membrane</keyword>
<feature type="transmembrane region" description="Helical" evidence="7">
    <location>
        <begin position="427"/>
        <end position="448"/>
    </location>
</feature>
<evidence type="ECO:0000256" key="3">
    <source>
        <dbReference type="ARBA" id="ARBA00022692"/>
    </source>
</evidence>
<feature type="transmembrane region" description="Helical" evidence="7">
    <location>
        <begin position="181"/>
        <end position="202"/>
    </location>
</feature>
<feature type="transmembrane region" description="Helical" evidence="7">
    <location>
        <begin position="358"/>
        <end position="378"/>
    </location>
</feature>
<feature type="compositionally biased region" description="Basic and acidic residues" evidence="6">
    <location>
        <begin position="20"/>
        <end position="47"/>
    </location>
</feature>
<dbReference type="PANTHER" id="PTHR23502">
    <property type="entry name" value="MAJOR FACILITATOR SUPERFAMILY"/>
    <property type="match status" value="1"/>
</dbReference>
<gene>
    <name evidence="9" type="ORF">LTR78_001204</name>
</gene>
<evidence type="ECO:0000256" key="4">
    <source>
        <dbReference type="ARBA" id="ARBA00022989"/>
    </source>
</evidence>
<evidence type="ECO:0000256" key="1">
    <source>
        <dbReference type="ARBA" id="ARBA00004141"/>
    </source>
</evidence>
<dbReference type="CDD" id="cd17323">
    <property type="entry name" value="MFS_Tpo1_MDR_like"/>
    <property type="match status" value="1"/>
</dbReference>
<keyword evidence="3 7" id="KW-0812">Transmembrane</keyword>
<comment type="caution">
    <text evidence="9">The sequence shown here is derived from an EMBL/GenBank/DDBJ whole genome shotgun (WGS) entry which is preliminary data.</text>
</comment>
<feature type="transmembrane region" description="Helical" evidence="7">
    <location>
        <begin position="460"/>
        <end position="480"/>
    </location>
</feature>
<dbReference type="InterPro" id="IPR011701">
    <property type="entry name" value="MFS"/>
</dbReference>
<comment type="subcellular location">
    <subcellularLocation>
        <location evidence="1">Membrane</location>
        <topology evidence="1">Multi-pass membrane protein</topology>
    </subcellularLocation>
</comment>
<feature type="transmembrane region" description="Helical" evidence="7">
    <location>
        <begin position="214"/>
        <end position="240"/>
    </location>
</feature>
<dbReference type="FunFam" id="1.20.1250.20:FF:000082">
    <property type="entry name" value="MFS multidrug transporter, putative"/>
    <property type="match status" value="1"/>
</dbReference>
<sequence>MSVRDGAQASPQSPLNQIPEVHDKTIDDIDKLDVEKQAEIETADNSRETSSTPSPAASIHREDGKTIVSFSDGDPLNPYNWSQTKKIYVVLASIFMVFNSTIGSSIASGATEETSRYFNVTNQAQLVLPVSIYLIGYVLGPLVFAPMSETYGRKIVMIGTFVVFTAFTLGCALAPSFAGLIVFRFLTGVGSSTPISVVGGIYADIYSTPRARGLVITLFMAATTWGPLIGPIASGFVSVVSWRWSYWVLLIIAGATWPFLLFMPETYGPVILERKAKKLRKETGDESIVAPSELQTRDFHELVVVVLMRPIRMFCTEAIVLTTCLYLSVIYGIFYIFFQAYPVVFGGVYGFNAGETGLTFLPIGVGSVIATGVYLAWNDYYEKALRKSPPPQWTKVEEYARLPLACFGGPLFVISLFWLGWTARADIHWIVPTLSALPFGIGFLLIFMGELNYVVDAYEVFAASAMGAASSSRSIFGVVLPFAAKPMYERLGIAWACTLLAFLSMIMAAVPFIFIKYGGQIRANSKFCQELKQKKEAKELKDREVRERRVSRQQLEDDIEKHA</sequence>
<dbReference type="Proteomes" id="UP001274830">
    <property type="component" value="Unassembled WGS sequence"/>
</dbReference>
<feature type="transmembrane region" description="Helical" evidence="7">
    <location>
        <begin position="156"/>
        <end position="175"/>
    </location>
</feature>
<evidence type="ECO:0000313" key="10">
    <source>
        <dbReference type="Proteomes" id="UP001274830"/>
    </source>
</evidence>